<dbReference type="SUPFAM" id="SSF52518">
    <property type="entry name" value="Thiamin diphosphate-binding fold (THDP-binding)"/>
    <property type="match status" value="2"/>
</dbReference>
<proteinExistence type="predicted"/>
<evidence type="ECO:0000313" key="3">
    <source>
        <dbReference type="Proteomes" id="UP000565628"/>
    </source>
</evidence>
<accession>A0A7X0ZZ25</accession>
<evidence type="ECO:0000313" key="2">
    <source>
        <dbReference type="EMBL" id="MBC2312560.1"/>
    </source>
</evidence>
<dbReference type="PANTHER" id="PTHR43522:SF2">
    <property type="entry name" value="TRANSKETOLASE 1-RELATED"/>
    <property type="match status" value="1"/>
</dbReference>
<dbReference type="GO" id="GO:0004802">
    <property type="term" value="F:transketolase activity"/>
    <property type="evidence" value="ECO:0007669"/>
    <property type="project" value="TreeGrafter"/>
</dbReference>
<dbReference type="Pfam" id="PF00456">
    <property type="entry name" value="Transketolase_N"/>
    <property type="match status" value="1"/>
</dbReference>
<feature type="non-terminal residue" evidence="2">
    <location>
        <position position="207"/>
    </location>
</feature>
<dbReference type="Gene3D" id="3.40.50.970">
    <property type="match status" value="2"/>
</dbReference>
<dbReference type="GO" id="GO:0006098">
    <property type="term" value="P:pentose-phosphate shunt"/>
    <property type="evidence" value="ECO:0007669"/>
    <property type="project" value="TreeGrafter"/>
</dbReference>
<dbReference type="AlphaFoldDB" id="A0A7X0ZZ25"/>
<feature type="domain" description="Transketolase N-terminal" evidence="1">
    <location>
        <begin position="1"/>
        <end position="139"/>
    </location>
</feature>
<reference evidence="2 3" key="1">
    <citation type="submission" date="2020-03" db="EMBL/GenBank/DDBJ databases">
        <title>Soil Listeria distribution.</title>
        <authorList>
            <person name="Liao J."/>
            <person name="Wiedmann M."/>
        </authorList>
    </citation>
    <scope>NUCLEOTIDE SEQUENCE [LARGE SCALE GENOMIC DNA]</scope>
    <source>
        <strain evidence="2 3">FSL L7-0039</strain>
    </source>
</reference>
<dbReference type="Proteomes" id="UP000565628">
    <property type="component" value="Unassembled WGS sequence"/>
</dbReference>
<sequence>SFSEDIELRFRAAGWQTLRVDDGNDLDALDAAIHLAKTEKSRPTLIEVKTVIGYGSPGKAGKSAAHGSPLGEKELKLAKEAYDWQMPPFELPKTVENQKEFYHSKGRASESSWLRTFNAYKQKYPELAESLQQLMDDNLTPDWDKDLPVFGEKDDKPVATREVSGTVLQELEKKLPNLFGGAADLASSNKTNLKASERFAPGNYAAK</sequence>
<comment type="caution">
    <text evidence="2">The sequence shown here is derived from an EMBL/GenBank/DDBJ whole genome shotgun (WGS) entry which is preliminary data.</text>
</comment>
<feature type="non-terminal residue" evidence="2">
    <location>
        <position position="1"/>
    </location>
</feature>
<name>A0A7X0ZZ25_9LIST</name>
<protein>
    <submittedName>
        <fullName evidence="2">Transketolase</fullName>
    </submittedName>
</protein>
<organism evidence="2 3">
    <name type="scientific">Listeria booriae</name>
    <dbReference type="NCBI Taxonomy" id="1552123"/>
    <lineage>
        <taxon>Bacteria</taxon>
        <taxon>Bacillati</taxon>
        <taxon>Bacillota</taxon>
        <taxon>Bacilli</taxon>
        <taxon>Bacillales</taxon>
        <taxon>Listeriaceae</taxon>
        <taxon>Listeria</taxon>
    </lineage>
</organism>
<dbReference type="EMBL" id="JAASWV010000063">
    <property type="protein sequence ID" value="MBC2312560.1"/>
    <property type="molecule type" value="Genomic_DNA"/>
</dbReference>
<evidence type="ECO:0000259" key="1">
    <source>
        <dbReference type="Pfam" id="PF00456"/>
    </source>
</evidence>
<dbReference type="InterPro" id="IPR005474">
    <property type="entry name" value="Transketolase_N"/>
</dbReference>
<dbReference type="PANTHER" id="PTHR43522">
    <property type="entry name" value="TRANSKETOLASE"/>
    <property type="match status" value="1"/>
</dbReference>
<dbReference type="InterPro" id="IPR033247">
    <property type="entry name" value="Transketolase_fam"/>
</dbReference>
<gene>
    <name evidence="2" type="ORF">HCJ81_17050</name>
</gene>
<dbReference type="InterPro" id="IPR029061">
    <property type="entry name" value="THDP-binding"/>
</dbReference>
<dbReference type="GO" id="GO:0005829">
    <property type="term" value="C:cytosol"/>
    <property type="evidence" value="ECO:0007669"/>
    <property type="project" value="TreeGrafter"/>
</dbReference>